<comment type="caution">
    <text evidence="2">The sequence shown here is derived from an EMBL/GenBank/DDBJ whole genome shotgun (WGS) entry which is preliminary data.</text>
</comment>
<feature type="compositionally biased region" description="Basic and acidic residues" evidence="1">
    <location>
        <begin position="34"/>
        <end position="44"/>
    </location>
</feature>
<evidence type="ECO:0000313" key="3">
    <source>
        <dbReference type="Proteomes" id="UP001500325"/>
    </source>
</evidence>
<evidence type="ECO:0000256" key="1">
    <source>
        <dbReference type="SAM" id="MobiDB-lite"/>
    </source>
</evidence>
<organism evidence="2 3">
    <name type="scientific">Pseudonocardia yuanmonensis</name>
    <dbReference type="NCBI Taxonomy" id="1095914"/>
    <lineage>
        <taxon>Bacteria</taxon>
        <taxon>Bacillati</taxon>
        <taxon>Actinomycetota</taxon>
        <taxon>Actinomycetes</taxon>
        <taxon>Pseudonocardiales</taxon>
        <taxon>Pseudonocardiaceae</taxon>
        <taxon>Pseudonocardia</taxon>
    </lineage>
</organism>
<sequence>MLDEAGVNYTPGAGGRRCGPAHRSVDLYSGRAESTPERTGEAHGEALQQRRGGGHQDGRQDLAHHVHPSDEEDRASPVAMTAGRPLIGLPVTVG</sequence>
<evidence type="ECO:0008006" key="4">
    <source>
        <dbReference type="Google" id="ProtNLM"/>
    </source>
</evidence>
<name>A0ABP8WU51_9PSEU</name>
<gene>
    <name evidence="2" type="ORF">GCM10023215_34280</name>
</gene>
<proteinExistence type="predicted"/>
<protein>
    <recommendedName>
        <fullName evidence="4">Amidase domain-containing protein</fullName>
    </recommendedName>
</protein>
<feature type="region of interest" description="Disordered" evidence="1">
    <location>
        <begin position="1"/>
        <end position="94"/>
    </location>
</feature>
<feature type="compositionally biased region" description="Basic and acidic residues" evidence="1">
    <location>
        <begin position="54"/>
        <end position="69"/>
    </location>
</feature>
<dbReference type="EMBL" id="BAABIC010000011">
    <property type="protein sequence ID" value="GAA4693890.1"/>
    <property type="molecule type" value="Genomic_DNA"/>
</dbReference>
<dbReference type="Proteomes" id="UP001500325">
    <property type="component" value="Unassembled WGS sequence"/>
</dbReference>
<accession>A0ABP8WU51</accession>
<evidence type="ECO:0000313" key="2">
    <source>
        <dbReference type="EMBL" id="GAA4693890.1"/>
    </source>
</evidence>
<reference evidence="3" key="1">
    <citation type="journal article" date="2019" name="Int. J. Syst. Evol. Microbiol.">
        <title>The Global Catalogue of Microorganisms (GCM) 10K type strain sequencing project: providing services to taxonomists for standard genome sequencing and annotation.</title>
        <authorList>
            <consortium name="The Broad Institute Genomics Platform"/>
            <consortium name="The Broad Institute Genome Sequencing Center for Infectious Disease"/>
            <person name="Wu L."/>
            <person name="Ma J."/>
        </authorList>
    </citation>
    <scope>NUCLEOTIDE SEQUENCE [LARGE SCALE GENOMIC DNA]</scope>
    <source>
        <strain evidence="3">JCM 18055</strain>
    </source>
</reference>
<keyword evidence="3" id="KW-1185">Reference proteome</keyword>